<feature type="compositionally biased region" description="Polar residues" evidence="5">
    <location>
        <begin position="1133"/>
        <end position="1142"/>
    </location>
</feature>
<feature type="compositionally biased region" description="Basic and acidic residues" evidence="5">
    <location>
        <begin position="233"/>
        <end position="242"/>
    </location>
</feature>
<dbReference type="PANTHER" id="PTHR47718:SF5">
    <property type="entry name" value="PROTEIN FAR1-RELATED SEQUENCE 8-LIKE"/>
    <property type="match status" value="1"/>
</dbReference>
<dbReference type="AlphaFoldDB" id="N1R488"/>
<dbReference type="InterPro" id="IPR007527">
    <property type="entry name" value="Znf_SWIM"/>
</dbReference>
<dbReference type="Pfam" id="PF10551">
    <property type="entry name" value="MULE"/>
    <property type="match status" value="1"/>
</dbReference>
<proteinExistence type="predicted"/>
<feature type="coiled-coil region" evidence="4">
    <location>
        <begin position="852"/>
        <end position="879"/>
    </location>
</feature>
<keyword evidence="1" id="KW-0479">Metal-binding</keyword>
<feature type="compositionally biased region" description="Basic and acidic residues" evidence="5">
    <location>
        <begin position="19"/>
        <end position="29"/>
    </location>
</feature>
<feature type="region of interest" description="Disordered" evidence="5">
    <location>
        <begin position="1118"/>
        <end position="1160"/>
    </location>
</feature>
<evidence type="ECO:0000256" key="1">
    <source>
        <dbReference type="ARBA" id="ARBA00022723"/>
    </source>
</evidence>
<dbReference type="GO" id="GO:0008270">
    <property type="term" value="F:zinc ion binding"/>
    <property type="evidence" value="ECO:0007669"/>
    <property type="project" value="UniProtKB-KW"/>
</dbReference>
<protein>
    <submittedName>
        <fullName evidence="6">Protein FAR1-RELATED SEQUENCE 5</fullName>
    </submittedName>
</protein>
<reference evidence="6" key="1">
    <citation type="submission" date="2015-06" db="UniProtKB">
        <authorList>
            <consortium name="EnsemblPlants"/>
        </authorList>
    </citation>
    <scope>IDENTIFICATION</scope>
</reference>
<evidence type="ECO:0000313" key="6">
    <source>
        <dbReference type="EnsemblPlants" id="EMT20143"/>
    </source>
</evidence>
<dbReference type="PANTHER" id="PTHR47718">
    <property type="entry name" value="OS01G0519700 PROTEIN"/>
    <property type="match status" value="1"/>
</dbReference>
<organism evidence="6">
    <name type="scientific">Aegilops tauschii</name>
    <name type="common">Tausch's goatgrass</name>
    <name type="synonym">Aegilops squarrosa</name>
    <dbReference type="NCBI Taxonomy" id="37682"/>
    <lineage>
        <taxon>Eukaryota</taxon>
        <taxon>Viridiplantae</taxon>
        <taxon>Streptophyta</taxon>
        <taxon>Embryophyta</taxon>
        <taxon>Tracheophyta</taxon>
        <taxon>Spermatophyta</taxon>
        <taxon>Magnoliopsida</taxon>
        <taxon>Liliopsida</taxon>
        <taxon>Poales</taxon>
        <taxon>Poaceae</taxon>
        <taxon>BOP clade</taxon>
        <taxon>Pooideae</taxon>
        <taxon>Triticodae</taxon>
        <taxon>Triticeae</taxon>
        <taxon>Triticinae</taxon>
        <taxon>Aegilops</taxon>
    </lineage>
</organism>
<feature type="region of interest" description="Disordered" evidence="5">
    <location>
        <begin position="18"/>
        <end position="69"/>
    </location>
</feature>
<feature type="region of interest" description="Disordered" evidence="5">
    <location>
        <begin position="296"/>
        <end position="323"/>
    </location>
</feature>
<dbReference type="SMART" id="SM00575">
    <property type="entry name" value="ZnF_PMZ"/>
    <property type="match status" value="1"/>
</dbReference>
<accession>N1R488</accession>
<evidence type="ECO:0000256" key="4">
    <source>
        <dbReference type="SAM" id="Coils"/>
    </source>
</evidence>
<evidence type="ECO:0000256" key="2">
    <source>
        <dbReference type="ARBA" id="ARBA00022771"/>
    </source>
</evidence>
<evidence type="ECO:0000256" key="3">
    <source>
        <dbReference type="ARBA" id="ARBA00022833"/>
    </source>
</evidence>
<dbReference type="InterPro" id="IPR006564">
    <property type="entry name" value="Znf_PMZ"/>
</dbReference>
<feature type="region of interest" description="Disordered" evidence="5">
    <location>
        <begin position="331"/>
        <end position="350"/>
    </location>
</feature>
<evidence type="ECO:0000256" key="5">
    <source>
        <dbReference type="SAM" id="MobiDB-lite"/>
    </source>
</evidence>
<keyword evidence="2" id="KW-0863">Zinc-finger</keyword>
<dbReference type="InterPro" id="IPR018289">
    <property type="entry name" value="MULE_transposase_dom"/>
</dbReference>
<feature type="coiled-coil region" evidence="4">
    <location>
        <begin position="82"/>
        <end position="116"/>
    </location>
</feature>
<keyword evidence="3" id="KW-0862">Zinc</keyword>
<feature type="compositionally biased region" description="Acidic residues" evidence="5">
    <location>
        <begin position="305"/>
        <end position="319"/>
    </location>
</feature>
<sequence length="1160" mass="130345">MGRRIHRANHVMTEILQRANERGVPEIPRKSSPHFSEIPPTQKRSTRSRLSSTANPSLGFCRHDPPAPRSPEMDAAEIAVKVRALEAALAAKASRISDLEARVSLLEAENTRFRKAVPNVQSMDHSGDQGPTFRRLDEGFGGNKQNSVGCHLVNGSAEVSDGGPEGMAVGVAIRSSAEESLLAGTVPPVTGESGGEDEIEDADVGLEDDDVSIMPRGNKRKAVITSDSDDEDWNGKDGKAQEKLGVTPSGKRSLRGLSDDEDDAEDVPEHVPCVAEAGIEDEDDRIVIREVVQKMRDKRGRGDDDQLGEEYGESEDDSAEASSMEGFIDDADCSENYNEEPVEPEESDGQVNYKDVMDEIRRKRNANGKGWDYEAEMLSAFAEQDELCLKAVCALYRKQTEEEQSVKASMVHNRQGFSQMDAVSCLQNVDFRRRLINLHRDLIYSKREEVDLKKECMLTKFANELSYAGDYIGTQGKTNNMQALVLSPGFGMNMSYTQMLLAAESEDPLFGSPHTEYYPVGAENETFMVTGRNTRLGELVDMDNPESSNYIEQDDPSNWINNQRDFQEADLALQTVTWDDGVPAPGAELLQALGICPGDNQNEDNTCSEHSDTDPSAFNRELVVAEEDANQVVAGHGDEHGDNESVDDDVNQFSPDDIDTFLEHDSVLAAQTCSQENSSVGALDCIFWADGYSRKMYDLYGDSLSFDTTYKTNKYNLPFAPFVGVFGHGQNCLFACAIIQDETINTFIWLFQTFLECMGRKQPRTVITDQDTSMKEAVPEVFNLSKHRNCLFHVKKKAEEKCCRTFVTKGEERRRWAPVYFKTDFLPLLHSTSRSEGMNAIFKDNVASTDNVISFMTEYEKISERIQDMEREQDSLTRTTKPTFWVHNELEIQASRMFEVYKSSMLAEKDFRTRCYLVLANLKQEEFACICGKFQNDGIVCAHILRVLVNLNMAVLPDKYYIQRWKPKDRKYVRDKQFNVPMELTEASRHLRYSQLSTILNEMASDGARTNQKYLYVVNESERIFAGLDEMTKADELRELQARGVAVEKEPPIQMQVPHPDGYDNLQDPDVVVSKGRPKSRYLTAREKFLAKKQSKCSHCRSQDHNIATCHNLHIDKSEFEKKKPATKKPTGPSDSSTSKQNGAKRQRRKAPATQVEGVL</sequence>
<feature type="compositionally biased region" description="Acidic residues" evidence="5">
    <location>
        <begin position="331"/>
        <end position="348"/>
    </location>
</feature>
<feature type="region of interest" description="Disordered" evidence="5">
    <location>
        <begin position="1049"/>
        <end position="1078"/>
    </location>
</feature>
<name>N1R488_AEGTA</name>
<dbReference type="EnsemblPlants" id="EMT20143">
    <property type="protein sequence ID" value="EMT20143"/>
    <property type="gene ID" value="F775_00229"/>
</dbReference>
<dbReference type="PROSITE" id="PS50966">
    <property type="entry name" value="ZF_SWIM"/>
    <property type="match status" value="1"/>
</dbReference>
<keyword evidence="4" id="KW-0175">Coiled coil</keyword>
<feature type="region of interest" description="Disordered" evidence="5">
    <location>
        <begin position="209"/>
        <end position="278"/>
    </location>
</feature>